<evidence type="ECO:0000313" key="2">
    <source>
        <dbReference type="Proteomes" id="UP000824469"/>
    </source>
</evidence>
<accession>A0AA38CIH2</accession>
<keyword evidence="2" id="KW-1185">Reference proteome</keyword>
<feature type="non-terminal residue" evidence="1">
    <location>
        <position position="191"/>
    </location>
</feature>
<dbReference type="EMBL" id="JAHRHJ020000009">
    <property type="protein sequence ID" value="KAH9300707.1"/>
    <property type="molecule type" value="Genomic_DNA"/>
</dbReference>
<gene>
    <name evidence="1" type="ORF">KI387_012290</name>
</gene>
<proteinExistence type="predicted"/>
<dbReference type="Proteomes" id="UP000824469">
    <property type="component" value="Unassembled WGS sequence"/>
</dbReference>
<reference evidence="1 2" key="1">
    <citation type="journal article" date="2021" name="Nat. Plants">
        <title>The Taxus genome provides insights into paclitaxel biosynthesis.</title>
        <authorList>
            <person name="Xiong X."/>
            <person name="Gou J."/>
            <person name="Liao Q."/>
            <person name="Li Y."/>
            <person name="Zhou Q."/>
            <person name="Bi G."/>
            <person name="Li C."/>
            <person name="Du R."/>
            <person name="Wang X."/>
            <person name="Sun T."/>
            <person name="Guo L."/>
            <person name="Liang H."/>
            <person name="Lu P."/>
            <person name="Wu Y."/>
            <person name="Zhang Z."/>
            <person name="Ro D.K."/>
            <person name="Shang Y."/>
            <person name="Huang S."/>
            <person name="Yan J."/>
        </authorList>
    </citation>
    <scope>NUCLEOTIDE SEQUENCE [LARGE SCALE GENOMIC DNA]</scope>
    <source>
        <strain evidence="1">Ta-2019</strain>
    </source>
</reference>
<organism evidence="1 2">
    <name type="scientific">Taxus chinensis</name>
    <name type="common">Chinese yew</name>
    <name type="synonym">Taxus wallichiana var. chinensis</name>
    <dbReference type="NCBI Taxonomy" id="29808"/>
    <lineage>
        <taxon>Eukaryota</taxon>
        <taxon>Viridiplantae</taxon>
        <taxon>Streptophyta</taxon>
        <taxon>Embryophyta</taxon>
        <taxon>Tracheophyta</taxon>
        <taxon>Spermatophyta</taxon>
        <taxon>Pinopsida</taxon>
        <taxon>Pinidae</taxon>
        <taxon>Conifers II</taxon>
        <taxon>Cupressales</taxon>
        <taxon>Taxaceae</taxon>
        <taxon>Taxus</taxon>
    </lineage>
</organism>
<evidence type="ECO:0000313" key="1">
    <source>
        <dbReference type="EMBL" id="KAH9300707.1"/>
    </source>
</evidence>
<feature type="non-terminal residue" evidence="1">
    <location>
        <position position="1"/>
    </location>
</feature>
<sequence>KAGRWLYKKTFSTWNSPSRWFLGDAAGGLLLYINKKNGRLLVVNPLTMRSRMLPDPFFPVETHWRRRQLSFFLKGEQPNEIDTNIVVNSTTGTYQVFVSGNPYSDCEFPLQILVYTSVKLSWQIKNHGVNKWEVIGYWFPYKSLCSDQTVFCFHLQERFFNGDWKPGMEFGEIAGAEATGICGIIVGGENI</sequence>
<protein>
    <submittedName>
        <fullName evidence="1">Uncharacterized protein</fullName>
    </submittedName>
</protein>
<dbReference type="AlphaFoldDB" id="A0AA38CIH2"/>
<comment type="caution">
    <text evidence="1">The sequence shown here is derived from an EMBL/GenBank/DDBJ whole genome shotgun (WGS) entry which is preliminary data.</text>
</comment>
<name>A0AA38CIH2_TAXCH</name>